<dbReference type="EMBL" id="BKCJ011143910">
    <property type="protein sequence ID" value="GFC93540.1"/>
    <property type="molecule type" value="Genomic_DNA"/>
</dbReference>
<evidence type="ECO:0000313" key="1">
    <source>
        <dbReference type="EMBL" id="GFC93540.1"/>
    </source>
</evidence>
<accession>A0A699S8C5</accession>
<feature type="non-terminal residue" evidence="1">
    <location>
        <position position="159"/>
    </location>
</feature>
<comment type="caution">
    <text evidence="1">The sequence shown here is derived from an EMBL/GenBank/DDBJ whole genome shotgun (WGS) entry which is preliminary data.</text>
</comment>
<name>A0A699S8C5_TANCI</name>
<sequence length="159" mass="16998">MRYSSRLRRWPRSKLSSRVAPLPGSCQCDTSAANLGRLASSHCMRATNSGAAARVSSSSTSTANIGIKPTIVRTFQQLVAAFGRVEGVVVKLIFAVPEVQVGFAHVGHGLSDVEEVLEKLARHVLVHRIGLAQLQRDAHHVQGKHGHPGRAIGLLEVAA</sequence>
<proteinExistence type="predicted"/>
<dbReference type="AlphaFoldDB" id="A0A699S8C5"/>
<organism evidence="1">
    <name type="scientific">Tanacetum cinerariifolium</name>
    <name type="common">Dalmatian daisy</name>
    <name type="synonym">Chrysanthemum cinerariifolium</name>
    <dbReference type="NCBI Taxonomy" id="118510"/>
    <lineage>
        <taxon>Eukaryota</taxon>
        <taxon>Viridiplantae</taxon>
        <taxon>Streptophyta</taxon>
        <taxon>Embryophyta</taxon>
        <taxon>Tracheophyta</taxon>
        <taxon>Spermatophyta</taxon>
        <taxon>Magnoliopsida</taxon>
        <taxon>eudicotyledons</taxon>
        <taxon>Gunneridae</taxon>
        <taxon>Pentapetalae</taxon>
        <taxon>asterids</taxon>
        <taxon>campanulids</taxon>
        <taxon>Asterales</taxon>
        <taxon>Asteraceae</taxon>
        <taxon>Asteroideae</taxon>
        <taxon>Anthemideae</taxon>
        <taxon>Anthemidinae</taxon>
        <taxon>Tanacetum</taxon>
    </lineage>
</organism>
<reference evidence="1" key="1">
    <citation type="journal article" date="2019" name="Sci. Rep.">
        <title>Draft genome of Tanacetum cinerariifolium, the natural source of mosquito coil.</title>
        <authorList>
            <person name="Yamashiro T."/>
            <person name="Shiraishi A."/>
            <person name="Satake H."/>
            <person name="Nakayama K."/>
        </authorList>
    </citation>
    <scope>NUCLEOTIDE SEQUENCE</scope>
</reference>
<gene>
    <name evidence="1" type="ORF">Tci_865510</name>
</gene>
<protein>
    <submittedName>
        <fullName evidence="1">Uncharacterized protein</fullName>
    </submittedName>
</protein>